<evidence type="ECO:0000256" key="1">
    <source>
        <dbReference type="SAM" id="MobiDB-lite"/>
    </source>
</evidence>
<feature type="compositionally biased region" description="Low complexity" evidence="1">
    <location>
        <begin position="63"/>
        <end position="73"/>
    </location>
</feature>
<gene>
    <name evidence="2" type="ORF">F5878DRAFT_701583</name>
</gene>
<reference evidence="2" key="1">
    <citation type="submission" date="2022-08" db="EMBL/GenBank/DDBJ databases">
        <authorList>
            <consortium name="DOE Joint Genome Institute"/>
            <person name="Min B."/>
            <person name="Riley R."/>
            <person name="Sierra-Patev S."/>
            <person name="Naranjo-Ortiz M."/>
            <person name="Looney B."/>
            <person name="Konkel Z."/>
            <person name="Slot J.C."/>
            <person name="Sakamoto Y."/>
            <person name="Steenwyk J.L."/>
            <person name="Rokas A."/>
            <person name="Carro J."/>
            <person name="Camarero S."/>
            <person name="Ferreira P."/>
            <person name="Molpeceres G."/>
            <person name="Ruiz-Duenas F.J."/>
            <person name="Serrano A."/>
            <person name="Henrissat B."/>
            <person name="Drula E."/>
            <person name="Hughes K.W."/>
            <person name="Mata J.L."/>
            <person name="Ishikawa N.K."/>
            <person name="Vargas-Isla R."/>
            <person name="Ushijima S."/>
            <person name="Smith C.A."/>
            <person name="Ahrendt S."/>
            <person name="Andreopoulos W."/>
            <person name="He G."/>
            <person name="Labutti K."/>
            <person name="Lipzen A."/>
            <person name="Ng V."/>
            <person name="Sandor L."/>
            <person name="Barry K."/>
            <person name="Martinez A.T."/>
            <person name="Xiao Y."/>
            <person name="Gibbons J.G."/>
            <person name="Terashima K."/>
            <person name="Hibbett D.S."/>
            <person name="Grigoriev I.V."/>
        </authorList>
    </citation>
    <scope>NUCLEOTIDE SEQUENCE</scope>
    <source>
        <strain evidence="2">TFB9207</strain>
    </source>
</reference>
<feature type="compositionally biased region" description="Low complexity" evidence="1">
    <location>
        <begin position="221"/>
        <end position="255"/>
    </location>
</feature>
<feature type="compositionally biased region" description="Low complexity" evidence="1">
    <location>
        <begin position="135"/>
        <end position="144"/>
    </location>
</feature>
<name>A0AA38PFK7_9AGAR</name>
<sequence>MPHSRTKKRDVLESQKAANAIPPLGPGGLKIVGEDKTITSPQRAADLSKSKLYPNDLPTAGPSSSSQTDPSSSLVNDESTTKTDGPLAEGLVQNLPALNPTSTQDAPLELKGAQDVVHRQVNPAPPRLIVPPPATLSLLLPAPAGFSQKTDTSSMGSTAQGGGPDEKRKQGDRLEVGETVAETGESTISPPAVALPTAPASQPAPDTSQSLSAAPAPPAVLTPTSPSTTGTTTTITTGSTSSSSSTSTSLNSSSTPAIPPRKTRSVTRKEAGTSKQDALSQGIRGGKRKHEREDTAEILEQLPGKKKSKYWYYVEVESSPELEQPNGETVDESARAARL</sequence>
<feature type="compositionally biased region" description="Pro residues" evidence="1">
    <location>
        <begin position="123"/>
        <end position="134"/>
    </location>
</feature>
<feature type="compositionally biased region" description="Polar residues" evidence="1">
    <location>
        <begin position="147"/>
        <end position="158"/>
    </location>
</feature>
<keyword evidence="3" id="KW-1185">Reference proteome</keyword>
<dbReference type="Proteomes" id="UP001163846">
    <property type="component" value="Unassembled WGS sequence"/>
</dbReference>
<feature type="region of interest" description="Disordered" evidence="1">
    <location>
        <begin position="319"/>
        <end position="339"/>
    </location>
</feature>
<feature type="region of interest" description="Disordered" evidence="1">
    <location>
        <begin position="1"/>
        <end position="297"/>
    </location>
</feature>
<protein>
    <submittedName>
        <fullName evidence="2">Uncharacterized protein</fullName>
    </submittedName>
</protein>
<accession>A0AA38PFK7</accession>
<evidence type="ECO:0000313" key="2">
    <source>
        <dbReference type="EMBL" id="KAJ3841984.1"/>
    </source>
</evidence>
<evidence type="ECO:0000313" key="3">
    <source>
        <dbReference type="Proteomes" id="UP001163846"/>
    </source>
</evidence>
<organism evidence="2 3">
    <name type="scientific">Lentinula raphanica</name>
    <dbReference type="NCBI Taxonomy" id="153919"/>
    <lineage>
        <taxon>Eukaryota</taxon>
        <taxon>Fungi</taxon>
        <taxon>Dikarya</taxon>
        <taxon>Basidiomycota</taxon>
        <taxon>Agaricomycotina</taxon>
        <taxon>Agaricomycetes</taxon>
        <taxon>Agaricomycetidae</taxon>
        <taxon>Agaricales</taxon>
        <taxon>Marasmiineae</taxon>
        <taxon>Omphalotaceae</taxon>
        <taxon>Lentinula</taxon>
    </lineage>
</organism>
<dbReference type="AlphaFoldDB" id="A0AA38PFK7"/>
<proteinExistence type="predicted"/>
<comment type="caution">
    <text evidence="2">The sequence shown here is derived from an EMBL/GenBank/DDBJ whole genome shotgun (WGS) entry which is preliminary data.</text>
</comment>
<feature type="compositionally biased region" description="Basic and acidic residues" evidence="1">
    <location>
        <begin position="164"/>
        <end position="176"/>
    </location>
</feature>
<dbReference type="EMBL" id="MU806021">
    <property type="protein sequence ID" value="KAJ3841984.1"/>
    <property type="molecule type" value="Genomic_DNA"/>
</dbReference>